<dbReference type="Proteomes" id="UP000094527">
    <property type="component" value="Unassembled WGS sequence"/>
</dbReference>
<dbReference type="GO" id="GO:0015918">
    <property type="term" value="P:sterol transport"/>
    <property type="evidence" value="ECO:0007669"/>
    <property type="project" value="InterPro"/>
</dbReference>
<evidence type="ECO:0000256" key="2">
    <source>
        <dbReference type="ARBA" id="ARBA00006370"/>
    </source>
</evidence>
<keyword evidence="4" id="KW-0732">Signal</keyword>
<evidence type="ECO:0000313" key="7">
    <source>
        <dbReference type="Proteomes" id="UP000094527"/>
    </source>
</evidence>
<gene>
    <name evidence="6" type="ORF">Ocin01_05857</name>
</gene>
<dbReference type="EMBL" id="LJIJ01000185">
    <property type="protein sequence ID" value="ODN00828.1"/>
    <property type="molecule type" value="Genomic_DNA"/>
</dbReference>
<evidence type="ECO:0000256" key="1">
    <source>
        <dbReference type="ARBA" id="ARBA00004613"/>
    </source>
</evidence>
<keyword evidence="7" id="KW-1185">Reference proteome</keyword>
<organism evidence="6 7">
    <name type="scientific">Orchesella cincta</name>
    <name type="common">Springtail</name>
    <name type="synonym">Podura cincta</name>
    <dbReference type="NCBI Taxonomy" id="48709"/>
    <lineage>
        <taxon>Eukaryota</taxon>
        <taxon>Metazoa</taxon>
        <taxon>Ecdysozoa</taxon>
        <taxon>Arthropoda</taxon>
        <taxon>Hexapoda</taxon>
        <taxon>Collembola</taxon>
        <taxon>Entomobryomorpha</taxon>
        <taxon>Entomobryoidea</taxon>
        <taxon>Orchesellidae</taxon>
        <taxon>Orchesellinae</taxon>
        <taxon>Orchesella</taxon>
    </lineage>
</organism>
<dbReference type="GO" id="GO:0005576">
    <property type="term" value="C:extracellular region"/>
    <property type="evidence" value="ECO:0007669"/>
    <property type="project" value="UniProtKB-SubCell"/>
</dbReference>
<feature type="domain" description="MD-2-related lipid-recognition" evidence="5">
    <location>
        <begin position="23"/>
        <end position="154"/>
    </location>
</feature>
<dbReference type="FunFam" id="2.60.40.770:FF:000001">
    <property type="entry name" value="NPC intracellular cholesterol transporter 2"/>
    <property type="match status" value="1"/>
</dbReference>
<dbReference type="SUPFAM" id="SSF81296">
    <property type="entry name" value="E set domains"/>
    <property type="match status" value="1"/>
</dbReference>
<dbReference type="OMA" id="PCADSVD"/>
<evidence type="ECO:0000256" key="3">
    <source>
        <dbReference type="ARBA" id="ARBA00022525"/>
    </source>
</evidence>
<comment type="similarity">
    <text evidence="2">Belongs to the NPC2 family.</text>
</comment>
<name>A0A1D2N6D5_ORCCI</name>
<keyword evidence="3" id="KW-0964">Secreted</keyword>
<reference evidence="6 7" key="1">
    <citation type="journal article" date="2016" name="Genome Biol. Evol.">
        <title>Gene Family Evolution Reflects Adaptation to Soil Environmental Stressors in the Genome of the Collembolan Orchesella cincta.</title>
        <authorList>
            <person name="Faddeeva-Vakhrusheva A."/>
            <person name="Derks M.F."/>
            <person name="Anvar S.Y."/>
            <person name="Agamennone V."/>
            <person name="Suring W."/>
            <person name="Smit S."/>
            <person name="van Straalen N.M."/>
            <person name="Roelofs D."/>
        </authorList>
    </citation>
    <scope>NUCLEOTIDE SEQUENCE [LARGE SCALE GENOMIC DNA]</scope>
    <source>
        <tissue evidence="6">Mixed pool</tissue>
    </source>
</reference>
<dbReference type="InterPro" id="IPR003172">
    <property type="entry name" value="ML_dom"/>
</dbReference>
<comment type="caution">
    <text evidence="6">The sequence shown here is derived from an EMBL/GenBank/DDBJ whole genome shotgun (WGS) entry which is preliminary data.</text>
</comment>
<dbReference type="PANTHER" id="PTHR11306">
    <property type="entry name" value="NIEMANN PICK TYPE C2 PROTEIN NPC2-RELATED"/>
    <property type="match status" value="1"/>
</dbReference>
<dbReference type="OrthoDB" id="6576058at2759"/>
<dbReference type="InterPro" id="IPR039670">
    <property type="entry name" value="NPC2-like"/>
</dbReference>
<feature type="signal peptide" evidence="4">
    <location>
        <begin position="1"/>
        <end position="18"/>
    </location>
</feature>
<comment type="subcellular location">
    <subcellularLocation>
        <location evidence="1">Secreted</location>
    </subcellularLocation>
</comment>
<dbReference type="Gene3D" id="2.60.40.770">
    <property type="match status" value="1"/>
</dbReference>
<proteinExistence type="inferred from homology"/>
<dbReference type="Pfam" id="PF02221">
    <property type="entry name" value="E1_DerP2_DerF2"/>
    <property type="match status" value="1"/>
</dbReference>
<evidence type="ECO:0000259" key="5">
    <source>
        <dbReference type="SMART" id="SM00737"/>
    </source>
</evidence>
<dbReference type="InterPro" id="IPR014756">
    <property type="entry name" value="Ig_E-set"/>
</dbReference>
<sequence length="160" mass="17648">MKTVLFWILVGSVTLVTAEVIENTQCDTGRDATVLSALHEITVDPCPGAEDGEPCELHRGSNATVSFRFTPTHTPTRLKSSIAWVKGNTDLAFRAMRPDACLYMDCPVRANEEMTFSATLSLGSTLPTGLYPLKVKLQEVRGRKRVFACQLFDIKLTDPE</sequence>
<feature type="chain" id="PRO_5008905107" evidence="4">
    <location>
        <begin position="19"/>
        <end position="160"/>
    </location>
</feature>
<dbReference type="GO" id="GO:0032934">
    <property type="term" value="F:sterol binding"/>
    <property type="evidence" value="ECO:0007669"/>
    <property type="project" value="InterPro"/>
</dbReference>
<dbReference type="PANTHER" id="PTHR11306:SF68">
    <property type="entry name" value="NPC INTRACELLULAR CHOLESTEROL TRANSPORTER 2"/>
    <property type="match status" value="1"/>
</dbReference>
<dbReference type="STRING" id="48709.A0A1D2N6D5"/>
<protein>
    <submittedName>
        <fullName evidence="6">MD-2-related lipid-recognition protein</fullName>
    </submittedName>
</protein>
<evidence type="ECO:0000256" key="4">
    <source>
        <dbReference type="SAM" id="SignalP"/>
    </source>
</evidence>
<evidence type="ECO:0000313" key="6">
    <source>
        <dbReference type="EMBL" id="ODN00828.1"/>
    </source>
</evidence>
<dbReference type="SMART" id="SM00737">
    <property type="entry name" value="ML"/>
    <property type="match status" value="1"/>
</dbReference>
<accession>A0A1D2N6D5</accession>
<dbReference type="AlphaFoldDB" id="A0A1D2N6D5"/>